<reference evidence="1 2" key="1">
    <citation type="journal article" date="2019" name="Int. J. Syst. Evol. Microbiol.">
        <title>The Global Catalogue of Microorganisms (GCM) 10K type strain sequencing project: providing services to taxonomists for standard genome sequencing and annotation.</title>
        <authorList>
            <consortium name="The Broad Institute Genomics Platform"/>
            <consortium name="The Broad Institute Genome Sequencing Center for Infectious Disease"/>
            <person name="Wu L."/>
            <person name="Ma J."/>
        </authorList>
    </citation>
    <scope>NUCLEOTIDE SEQUENCE [LARGE SCALE GENOMIC DNA]</scope>
    <source>
        <strain evidence="1 2">JCM 6835</strain>
    </source>
</reference>
<accession>A0ABN3SUG9</accession>
<sequence>MARYRVRVRNNQAALQRLLRSPQGDVYRHVDGIMRETASLGRRNIRVDSGFARSQVYHLVFPYATRMVGRAGSYAHYSAYLDIGTGIYGPSGKPITPKRAKVLAFTPKGSNVVVFAASVKGIKGDRWLRRAFAVACPYPVRDTI</sequence>
<protein>
    <submittedName>
        <fullName evidence="1">Uncharacterized protein</fullName>
    </submittedName>
</protein>
<comment type="caution">
    <text evidence="1">The sequence shown here is derived from an EMBL/GenBank/DDBJ whole genome shotgun (WGS) entry which is preliminary data.</text>
</comment>
<dbReference type="RefSeq" id="WP_346152857.1">
    <property type="nucleotide sequence ID" value="NZ_BAAATE010000026.1"/>
</dbReference>
<evidence type="ECO:0000313" key="1">
    <source>
        <dbReference type="EMBL" id="GAA2685429.1"/>
    </source>
</evidence>
<dbReference type="Proteomes" id="UP001501666">
    <property type="component" value="Unassembled WGS sequence"/>
</dbReference>
<gene>
    <name evidence="1" type="ORF">GCM10010412_072430</name>
</gene>
<name>A0ABN3SUG9_9ACTN</name>
<keyword evidence="2" id="KW-1185">Reference proteome</keyword>
<dbReference type="EMBL" id="BAAATE010000026">
    <property type="protein sequence ID" value="GAA2685429.1"/>
    <property type="molecule type" value="Genomic_DNA"/>
</dbReference>
<organism evidence="1 2">
    <name type="scientific">Nonomuraea recticatena</name>
    <dbReference type="NCBI Taxonomy" id="46178"/>
    <lineage>
        <taxon>Bacteria</taxon>
        <taxon>Bacillati</taxon>
        <taxon>Actinomycetota</taxon>
        <taxon>Actinomycetes</taxon>
        <taxon>Streptosporangiales</taxon>
        <taxon>Streptosporangiaceae</taxon>
        <taxon>Nonomuraea</taxon>
    </lineage>
</organism>
<proteinExistence type="predicted"/>
<evidence type="ECO:0000313" key="2">
    <source>
        <dbReference type="Proteomes" id="UP001501666"/>
    </source>
</evidence>